<keyword evidence="2" id="KW-1185">Reference proteome</keyword>
<evidence type="ECO:0000313" key="1">
    <source>
        <dbReference type="EMBL" id="KAF2194088.1"/>
    </source>
</evidence>
<dbReference type="EMBL" id="ML994612">
    <property type="protein sequence ID" value="KAF2194088.1"/>
    <property type="molecule type" value="Genomic_DNA"/>
</dbReference>
<dbReference type="Proteomes" id="UP000800200">
    <property type="component" value="Unassembled WGS sequence"/>
</dbReference>
<reference evidence="1" key="1">
    <citation type="journal article" date="2020" name="Stud. Mycol.">
        <title>101 Dothideomycetes genomes: a test case for predicting lifestyles and emergence of pathogens.</title>
        <authorList>
            <person name="Haridas S."/>
            <person name="Albert R."/>
            <person name="Binder M."/>
            <person name="Bloem J."/>
            <person name="Labutti K."/>
            <person name="Salamov A."/>
            <person name="Andreopoulos B."/>
            <person name="Baker S."/>
            <person name="Barry K."/>
            <person name="Bills G."/>
            <person name="Bluhm B."/>
            <person name="Cannon C."/>
            <person name="Castanera R."/>
            <person name="Culley D."/>
            <person name="Daum C."/>
            <person name="Ezra D."/>
            <person name="Gonzalez J."/>
            <person name="Henrissat B."/>
            <person name="Kuo A."/>
            <person name="Liang C."/>
            <person name="Lipzen A."/>
            <person name="Lutzoni F."/>
            <person name="Magnuson J."/>
            <person name="Mondo S."/>
            <person name="Nolan M."/>
            <person name="Ohm R."/>
            <person name="Pangilinan J."/>
            <person name="Park H.-J."/>
            <person name="Ramirez L."/>
            <person name="Alfaro M."/>
            <person name="Sun H."/>
            <person name="Tritt A."/>
            <person name="Yoshinaga Y."/>
            <person name="Zwiers L.-H."/>
            <person name="Turgeon B."/>
            <person name="Goodwin S."/>
            <person name="Spatafora J."/>
            <person name="Crous P."/>
            <person name="Grigoriev I."/>
        </authorList>
    </citation>
    <scope>NUCLEOTIDE SEQUENCE</scope>
    <source>
        <strain evidence="1">CBS 207.26</strain>
    </source>
</reference>
<dbReference type="OrthoDB" id="10251242at2759"/>
<name>A0A6A6ETL8_9PEZI</name>
<sequence length="170" mass="18787">MVAVDVSSGKIDTQARTSFLKPEPQLGYALTNSAANGLVATSISRLQGECLTTECQFINAMYVLEIGTLGSYSTICVEINPQHRDVALENTKRPDMEIILGAVLDKQWEYFQWAVKLARKNWCIYVDNVVRELLESGNVGESESLVTKVGRKEKVTAKLVSMISSHKGKC</sequence>
<gene>
    <name evidence="1" type="ORF">K469DRAFT_734647</name>
</gene>
<organism evidence="1 2">
    <name type="scientific">Zopfia rhizophila CBS 207.26</name>
    <dbReference type="NCBI Taxonomy" id="1314779"/>
    <lineage>
        <taxon>Eukaryota</taxon>
        <taxon>Fungi</taxon>
        <taxon>Dikarya</taxon>
        <taxon>Ascomycota</taxon>
        <taxon>Pezizomycotina</taxon>
        <taxon>Dothideomycetes</taxon>
        <taxon>Dothideomycetes incertae sedis</taxon>
        <taxon>Zopfiaceae</taxon>
        <taxon>Zopfia</taxon>
    </lineage>
</organism>
<dbReference type="AlphaFoldDB" id="A0A6A6ETL8"/>
<dbReference type="Gene3D" id="3.40.50.150">
    <property type="entry name" value="Vaccinia Virus protein VP39"/>
    <property type="match status" value="1"/>
</dbReference>
<dbReference type="InterPro" id="IPR029063">
    <property type="entry name" value="SAM-dependent_MTases_sf"/>
</dbReference>
<proteinExistence type="predicted"/>
<accession>A0A6A6ETL8</accession>
<protein>
    <submittedName>
        <fullName evidence="1">Uncharacterized protein</fullName>
    </submittedName>
</protein>
<evidence type="ECO:0000313" key="2">
    <source>
        <dbReference type="Proteomes" id="UP000800200"/>
    </source>
</evidence>